<protein>
    <submittedName>
        <fullName evidence="1">DNA polymerase III subunit chi</fullName>
    </submittedName>
</protein>
<accession>A0A126V5I0</accession>
<gene>
    <name evidence="1" type="ORF">RC74_19350</name>
</gene>
<dbReference type="Gene3D" id="3.40.50.10110">
    <property type="entry name" value="DNA polymerase III subunit chi"/>
    <property type="match status" value="1"/>
</dbReference>
<dbReference type="EMBL" id="CP014327">
    <property type="protein sequence ID" value="AML53126.1"/>
    <property type="molecule type" value="Genomic_DNA"/>
</dbReference>
<organism evidence="1 2">
    <name type="scientific">Falsihalocynthiibacter arcticus</name>
    <dbReference type="NCBI Taxonomy" id="1579316"/>
    <lineage>
        <taxon>Bacteria</taxon>
        <taxon>Pseudomonadati</taxon>
        <taxon>Pseudomonadota</taxon>
        <taxon>Alphaproteobacteria</taxon>
        <taxon>Rhodobacterales</taxon>
        <taxon>Roseobacteraceae</taxon>
        <taxon>Falsihalocynthiibacter</taxon>
    </lineage>
</organism>
<reference evidence="1 2" key="1">
    <citation type="submission" date="2016-02" db="EMBL/GenBank/DDBJ databases">
        <title>Complete genome sequence of Halocynthiibacter arcticus PAMC 20958t from arctic marine sediment.</title>
        <authorList>
            <person name="Lee Y.M."/>
            <person name="Baek K."/>
            <person name="Lee H.K."/>
            <person name="Shin S.C."/>
        </authorList>
    </citation>
    <scope>NUCLEOTIDE SEQUENCE [LARGE SCALE GENOMIC DNA]</scope>
    <source>
        <strain evidence="1">PAMC 20958</strain>
    </source>
</reference>
<dbReference type="AlphaFoldDB" id="A0A126V5I0"/>
<dbReference type="PANTHER" id="PTHR38767:SF1">
    <property type="entry name" value="DNA POLYMERASE III SUBUNIT CHI"/>
    <property type="match status" value="1"/>
</dbReference>
<dbReference type="Pfam" id="PF04364">
    <property type="entry name" value="DNA_pol3_chi"/>
    <property type="match status" value="1"/>
</dbReference>
<dbReference type="InterPro" id="IPR036768">
    <property type="entry name" value="PolIII_chi_sf"/>
</dbReference>
<keyword evidence="2" id="KW-1185">Reference proteome</keyword>
<proteinExistence type="predicted"/>
<dbReference type="GO" id="GO:0003887">
    <property type="term" value="F:DNA-directed DNA polymerase activity"/>
    <property type="evidence" value="ECO:0007669"/>
    <property type="project" value="InterPro"/>
</dbReference>
<sequence length="153" mass="16455">MGQVYFYHVTQSPIIATLATLLEKSLQAGWRVAVRGVDAGSLAQIDDALWRNPRDGFLPHGLAGGPHDADQPVLLTTKSELPNGATCLISLEGATLSPEEISASERACVLFDGTDPESVDRARAQWKTLTSEGAKAIYWSEETGSWVKKAESS</sequence>
<dbReference type="RefSeq" id="WP_039000603.1">
    <property type="nucleotide sequence ID" value="NZ_CP014327.1"/>
</dbReference>
<dbReference type="PANTHER" id="PTHR38767">
    <property type="entry name" value="DNA POLYMERASE III SUBUNIT CHI"/>
    <property type="match status" value="1"/>
</dbReference>
<dbReference type="KEGG" id="hat:RC74_19350"/>
<dbReference type="OrthoDB" id="9795973at2"/>
<dbReference type="InterPro" id="IPR007459">
    <property type="entry name" value="DNA_pol3_chi"/>
</dbReference>
<dbReference type="Proteomes" id="UP000070371">
    <property type="component" value="Chromosome"/>
</dbReference>
<dbReference type="SUPFAM" id="SSF102400">
    <property type="entry name" value="DNA polymerase III chi subunit"/>
    <property type="match status" value="1"/>
</dbReference>
<name>A0A126V5I0_9RHOB</name>
<evidence type="ECO:0000313" key="1">
    <source>
        <dbReference type="EMBL" id="AML53126.1"/>
    </source>
</evidence>
<evidence type="ECO:0000313" key="2">
    <source>
        <dbReference type="Proteomes" id="UP000070371"/>
    </source>
</evidence>
<dbReference type="GO" id="GO:0006260">
    <property type="term" value="P:DNA replication"/>
    <property type="evidence" value="ECO:0007669"/>
    <property type="project" value="InterPro"/>
</dbReference>
<dbReference type="NCBIfam" id="NF004347">
    <property type="entry name" value="PRK05728.1-4"/>
    <property type="match status" value="1"/>
</dbReference>
<dbReference type="STRING" id="1579316.RC74_19350"/>
<dbReference type="GO" id="GO:0032298">
    <property type="term" value="P:positive regulation of DNA-templated DNA replication initiation"/>
    <property type="evidence" value="ECO:0007669"/>
    <property type="project" value="TreeGrafter"/>
</dbReference>
<dbReference type="GO" id="GO:0003677">
    <property type="term" value="F:DNA binding"/>
    <property type="evidence" value="ECO:0007669"/>
    <property type="project" value="InterPro"/>
</dbReference>